<proteinExistence type="predicted"/>
<dbReference type="Proteomes" id="UP001145742">
    <property type="component" value="Unassembled WGS sequence"/>
</dbReference>
<accession>A0ABQ9DUA7</accession>
<dbReference type="EMBL" id="WHWB01031811">
    <property type="protein sequence ID" value="KAJ7427847.1"/>
    <property type="molecule type" value="Genomic_DNA"/>
</dbReference>
<sequence length="102" mass="11381">MAQSPNDISANGALLGSVLLFNTFINDTVKGIECTLSTFADDTKLRDAVATPKKQIAIQRDLDELKEQAHENLVWSNKTTCKVLNPDQGKPWYQHRLVAKQI</sequence>
<keyword evidence="2" id="KW-1185">Reference proteome</keyword>
<organism evidence="1 2">
    <name type="scientific">Willisornis vidua</name>
    <name type="common">Xingu scale-backed antbird</name>
    <dbReference type="NCBI Taxonomy" id="1566151"/>
    <lineage>
        <taxon>Eukaryota</taxon>
        <taxon>Metazoa</taxon>
        <taxon>Chordata</taxon>
        <taxon>Craniata</taxon>
        <taxon>Vertebrata</taxon>
        <taxon>Euteleostomi</taxon>
        <taxon>Archelosauria</taxon>
        <taxon>Archosauria</taxon>
        <taxon>Dinosauria</taxon>
        <taxon>Saurischia</taxon>
        <taxon>Theropoda</taxon>
        <taxon>Coelurosauria</taxon>
        <taxon>Aves</taxon>
        <taxon>Neognathae</taxon>
        <taxon>Neoaves</taxon>
        <taxon>Telluraves</taxon>
        <taxon>Australaves</taxon>
        <taxon>Passeriformes</taxon>
        <taxon>Thamnophilidae</taxon>
        <taxon>Willisornis</taxon>
    </lineage>
</organism>
<evidence type="ECO:0000313" key="1">
    <source>
        <dbReference type="EMBL" id="KAJ7427847.1"/>
    </source>
</evidence>
<evidence type="ECO:0000313" key="2">
    <source>
        <dbReference type="Proteomes" id="UP001145742"/>
    </source>
</evidence>
<reference evidence="1" key="1">
    <citation type="submission" date="2019-10" db="EMBL/GenBank/DDBJ databases">
        <authorList>
            <person name="Soares A.E.R."/>
            <person name="Aleixo A."/>
            <person name="Schneider P."/>
            <person name="Miyaki C.Y."/>
            <person name="Schneider M.P."/>
            <person name="Mello C."/>
            <person name="Vasconcelos A.T.R."/>
        </authorList>
    </citation>
    <scope>NUCLEOTIDE SEQUENCE</scope>
    <source>
        <tissue evidence="1">Muscle</tissue>
    </source>
</reference>
<protein>
    <submittedName>
        <fullName evidence="1">Rna-directed dna polymerase from mobile element jockey-like</fullName>
    </submittedName>
</protein>
<comment type="caution">
    <text evidence="1">The sequence shown here is derived from an EMBL/GenBank/DDBJ whole genome shotgun (WGS) entry which is preliminary data.</text>
</comment>
<gene>
    <name evidence="1" type="ORF">WISP_03485</name>
</gene>
<name>A0ABQ9DUA7_9PASS</name>